<evidence type="ECO:0000313" key="2">
    <source>
        <dbReference type="EMBL" id="GAT16148.1"/>
    </source>
</evidence>
<sequence>MLPSVAFRPVRLAIICAVLGAVVLAVSVYLGSLLFGLLFLLGLAMGLGNALLVKRAALRITAQAHPLKRQMAVNSMGRLAVLSVIALAIAFLVRPAGLGVLFGLALFQLLLVLTTTLPVLKALRSGAAAGSMEGRAAGDD</sequence>
<dbReference type="AlphaFoldDB" id="A0A117IN16"/>
<keyword evidence="1" id="KW-0812">Transmembrane</keyword>
<reference evidence="2 3" key="1">
    <citation type="journal article" date="2016" name="Genome Announc.">
        <title>Draft Genome Sequences of Five Rapidly Growing Mycobacterium Species, M. thermoresistibile, M. fortuitum subsp. acetamidolyticum, M. canariasense, M. brisbanense, and M. novocastrense.</title>
        <authorList>
            <person name="Katahira K."/>
            <person name="Ogura Y."/>
            <person name="Gotoh Y."/>
            <person name="Hayashi T."/>
        </authorList>
    </citation>
    <scope>NUCLEOTIDE SEQUENCE [LARGE SCALE GENOMIC DNA]</scope>
    <source>
        <strain evidence="2 3">JCM6362</strain>
    </source>
</reference>
<comment type="caution">
    <text evidence="2">The sequence shown here is derived from an EMBL/GenBank/DDBJ whole genome shotgun (WGS) entry which is preliminary data.</text>
</comment>
<name>A0A117IN16_MYCTH</name>
<dbReference type="EMBL" id="BCTB01000033">
    <property type="protein sequence ID" value="GAT16148.1"/>
    <property type="molecule type" value="Genomic_DNA"/>
</dbReference>
<dbReference type="STRING" id="1797.RMCT_3117"/>
<gene>
    <name evidence="2" type="ORF">RMCT_3117</name>
</gene>
<evidence type="ECO:0000256" key="1">
    <source>
        <dbReference type="SAM" id="Phobius"/>
    </source>
</evidence>
<evidence type="ECO:0000313" key="3">
    <source>
        <dbReference type="Proteomes" id="UP000069654"/>
    </source>
</evidence>
<feature type="transmembrane region" description="Helical" evidence="1">
    <location>
        <begin position="75"/>
        <end position="93"/>
    </location>
</feature>
<feature type="transmembrane region" description="Helical" evidence="1">
    <location>
        <begin position="12"/>
        <end position="30"/>
    </location>
</feature>
<accession>A0A117IN16</accession>
<protein>
    <submittedName>
        <fullName evidence="2">ATP synthase I chain</fullName>
    </submittedName>
</protein>
<reference evidence="3" key="2">
    <citation type="submission" date="2016-02" db="EMBL/GenBank/DDBJ databases">
        <title>Draft genome sequence of five rapidly growing Mycobacterium species.</title>
        <authorList>
            <person name="Katahira K."/>
            <person name="Gotou Y."/>
            <person name="Iida K."/>
            <person name="Ogura Y."/>
            <person name="Hayashi T."/>
        </authorList>
    </citation>
    <scope>NUCLEOTIDE SEQUENCE [LARGE SCALE GENOMIC DNA]</scope>
    <source>
        <strain evidence="3">JCM6362</strain>
    </source>
</reference>
<feature type="transmembrane region" description="Helical" evidence="1">
    <location>
        <begin position="36"/>
        <end position="54"/>
    </location>
</feature>
<feature type="transmembrane region" description="Helical" evidence="1">
    <location>
        <begin position="99"/>
        <end position="120"/>
    </location>
</feature>
<keyword evidence="1" id="KW-1133">Transmembrane helix</keyword>
<organism evidence="2 3">
    <name type="scientific">Mycolicibacterium thermoresistibile</name>
    <name type="common">Mycobacterium thermoresistibile</name>
    <dbReference type="NCBI Taxonomy" id="1797"/>
    <lineage>
        <taxon>Bacteria</taxon>
        <taxon>Bacillati</taxon>
        <taxon>Actinomycetota</taxon>
        <taxon>Actinomycetes</taxon>
        <taxon>Mycobacteriales</taxon>
        <taxon>Mycobacteriaceae</taxon>
        <taxon>Mycolicibacterium</taxon>
    </lineage>
</organism>
<proteinExistence type="predicted"/>
<dbReference type="Proteomes" id="UP000069654">
    <property type="component" value="Unassembled WGS sequence"/>
</dbReference>
<keyword evidence="1" id="KW-0472">Membrane</keyword>